<evidence type="ECO:0000313" key="2">
    <source>
        <dbReference type="Proteomes" id="UP000050326"/>
    </source>
</evidence>
<dbReference type="RefSeq" id="WP_054873741.1">
    <property type="nucleotide sequence ID" value="NZ_LKET01000019.1"/>
</dbReference>
<sequence>MIYYVQIVNGEIVQYGISDILPDNCIEVDKDIVLNKQNYRFDGENFIYEPVLKIKTLIEINNEVRAKIAERYDVIKEIQMINQSSYSHDSIEYGEYLEYFQYRLDCIIWGESEKEKCGYI</sequence>
<reference evidence="1 2" key="1">
    <citation type="submission" date="2015-09" db="EMBL/GenBank/DDBJ databases">
        <title>Genome sequence of Oxobacter pfennigii DSM 3222.</title>
        <authorList>
            <person name="Poehlein A."/>
            <person name="Bengelsdorf F.R."/>
            <person name="Schiel-Bengelsdorf B."/>
            <person name="Duerre P."/>
            <person name="Daniel R."/>
        </authorList>
    </citation>
    <scope>NUCLEOTIDE SEQUENCE [LARGE SCALE GENOMIC DNA]</scope>
    <source>
        <strain evidence="1 2">DSM 3222</strain>
    </source>
</reference>
<dbReference type="STRING" id="36849.OXPF_06160"/>
<accession>A0A0P8WD72</accession>
<protein>
    <submittedName>
        <fullName evidence="1">Uncharacterized protein</fullName>
    </submittedName>
</protein>
<organism evidence="1 2">
    <name type="scientific">Oxobacter pfennigii</name>
    <dbReference type="NCBI Taxonomy" id="36849"/>
    <lineage>
        <taxon>Bacteria</taxon>
        <taxon>Bacillati</taxon>
        <taxon>Bacillota</taxon>
        <taxon>Clostridia</taxon>
        <taxon>Eubacteriales</taxon>
        <taxon>Clostridiaceae</taxon>
        <taxon>Oxobacter</taxon>
    </lineage>
</organism>
<evidence type="ECO:0000313" key="1">
    <source>
        <dbReference type="EMBL" id="KPU45827.1"/>
    </source>
</evidence>
<gene>
    <name evidence="1" type="ORF">OXPF_06160</name>
</gene>
<dbReference type="AlphaFoldDB" id="A0A0P8WD72"/>
<dbReference type="EMBL" id="LKET01000019">
    <property type="protein sequence ID" value="KPU45827.1"/>
    <property type="molecule type" value="Genomic_DNA"/>
</dbReference>
<name>A0A0P8WD72_9CLOT</name>
<keyword evidence="2" id="KW-1185">Reference proteome</keyword>
<dbReference type="Proteomes" id="UP000050326">
    <property type="component" value="Unassembled WGS sequence"/>
</dbReference>
<proteinExistence type="predicted"/>
<dbReference type="OrthoDB" id="1966516at2"/>
<comment type="caution">
    <text evidence="1">The sequence shown here is derived from an EMBL/GenBank/DDBJ whole genome shotgun (WGS) entry which is preliminary data.</text>
</comment>